<gene>
    <name evidence="6 7" type="primary">nfi</name>
    <name evidence="7" type="ORF">JY572_18245</name>
</gene>
<dbReference type="Gene3D" id="3.30.2170.10">
    <property type="entry name" value="archaeoglobus fulgidus dsm 4304 superfamily"/>
    <property type="match status" value="1"/>
</dbReference>
<feature type="binding site" evidence="6">
    <location>
        <position position="113"/>
    </location>
    <ligand>
        <name>Mg(2+)</name>
        <dbReference type="ChEBI" id="CHEBI:18420"/>
    </ligand>
</feature>
<dbReference type="EC" id="3.1.21.7" evidence="6"/>
<keyword evidence="6" id="KW-0479">Metal-binding</keyword>
<protein>
    <recommendedName>
        <fullName evidence="6">Endonuclease V</fullName>
        <ecNumber evidence="6">3.1.21.7</ecNumber>
    </recommendedName>
    <alternativeName>
        <fullName evidence="6">Deoxyinosine 3'endonuclease</fullName>
    </alternativeName>
    <alternativeName>
        <fullName evidence="6">Deoxyribonuclease V</fullName>
        <shortName evidence="6">DNase V</shortName>
    </alternativeName>
</protein>
<comment type="cofactor">
    <cofactor evidence="6">
        <name>Mg(2+)</name>
        <dbReference type="ChEBI" id="CHEBI:18420"/>
    </cofactor>
</comment>
<dbReference type="PANTHER" id="PTHR28511">
    <property type="entry name" value="ENDONUCLEASE V"/>
    <property type="match status" value="1"/>
</dbReference>
<evidence type="ECO:0000256" key="5">
    <source>
        <dbReference type="ARBA" id="ARBA00022801"/>
    </source>
</evidence>
<feature type="binding site" evidence="6">
    <location>
        <position position="45"/>
    </location>
    <ligand>
        <name>Mg(2+)</name>
        <dbReference type="ChEBI" id="CHEBI:18420"/>
    </ligand>
</feature>
<evidence type="ECO:0000256" key="1">
    <source>
        <dbReference type="ARBA" id="ARBA00004496"/>
    </source>
</evidence>
<evidence type="ECO:0000313" key="8">
    <source>
        <dbReference type="Proteomes" id="UP000663090"/>
    </source>
</evidence>
<keyword evidence="8" id="KW-1185">Reference proteome</keyword>
<reference evidence="7 8" key="1">
    <citation type="submission" date="2021-02" db="EMBL/GenBank/DDBJ databases">
        <title>De Novo genome assembly of isolated myxobacteria.</title>
        <authorList>
            <person name="Stevens D.C."/>
        </authorList>
    </citation>
    <scope>NUCLEOTIDE SEQUENCE [LARGE SCALE GENOMIC DNA]</scope>
    <source>
        <strain evidence="7 8">SCHIC003</strain>
    </source>
</reference>
<dbReference type="Pfam" id="PF04493">
    <property type="entry name" value="Endonuclease_5"/>
    <property type="match status" value="1"/>
</dbReference>
<dbReference type="HAMAP" id="MF_00801">
    <property type="entry name" value="Endonuclease_5"/>
    <property type="match status" value="1"/>
</dbReference>
<evidence type="ECO:0000256" key="3">
    <source>
        <dbReference type="ARBA" id="ARBA00022722"/>
    </source>
</evidence>
<accession>A0ABX7NHF2</accession>
<proteinExistence type="inferred from homology"/>
<evidence type="ECO:0000256" key="6">
    <source>
        <dbReference type="HAMAP-Rule" id="MF_00801"/>
    </source>
</evidence>
<dbReference type="RefSeq" id="WP_206719475.1">
    <property type="nucleotide sequence ID" value="NZ_CP071091.1"/>
</dbReference>
<keyword evidence="4 6" id="KW-0255">Endonuclease</keyword>
<comment type="similarity">
    <text evidence="6">Belongs to the endonuclease V family.</text>
</comment>
<organism evidence="7 8">
    <name type="scientific">Myxococcus landrumensis</name>
    <dbReference type="NCBI Taxonomy" id="2813577"/>
    <lineage>
        <taxon>Bacteria</taxon>
        <taxon>Pseudomonadati</taxon>
        <taxon>Myxococcota</taxon>
        <taxon>Myxococcia</taxon>
        <taxon>Myxococcales</taxon>
        <taxon>Cystobacterineae</taxon>
        <taxon>Myxococcaceae</taxon>
        <taxon>Myxococcus</taxon>
    </lineage>
</organism>
<dbReference type="GO" id="GO:0043737">
    <property type="term" value="F:deoxyribonuclease V activity"/>
    <property type="evidence" value="ECO:0007669"/>
    <property type="project" value="UniProtKB-EC"/>
</dbReference>
<feature type="site" description="Interaction with target DNA" evidence="6">
    <location>
        <position position="83"/>
    </location>
</feature>
<dbReference type="Proteomes" id="UP000663090">
    <property type="component" value="Chromosome"/>
</dbReference>
<keyword evidence="3 6" id="KW-0540">Nuclease</keyword>
<keyword evidence="6" id="KW-0234">DNA repair</keyword>
<name>A0ABX7NHF2_9BACT</name>
<keyword evidence="6" id="KW-0460">Magnesium</keyword>
<dbReference type="NCBIfam" id="NF008629">
    <property type="entry name" value="PRK11617.1"/>
    <property type="match status" value="1"/>
</dbReference>
<keyword evidence="5 6" id="KW-0378">Hydrolase</keyword>
<dbReference type="EMBL" id="CP071091">
    <property type="protein sequence ID" value="QSQ17856.1"/>
    <property type="molecule type" value="Genomic_DNA"/>
</dbReference>
<comment type="subcellular location">
    <subcellularLocation>
        <location evidence="1 6">Cytoplasm</location>
    </subcellularLocation>
</comment>
<dbReference type="InterPro" id="IPR007581">
    <property type="entry name" value="Endonuclease-V"/>
</dbReference>
<evidence type="ECO:0000256" key="2">
    <source>
        <dbReference type="ARBA" id="ARBA00022490"/>
    </source>
</evidence>
<dbReference type="CDD" id="cd06559">
    <property type="entry name" value="Endonuclease_V"/>
    <property type="match status" value="1"/>
</dbReference>
<evidence type="ECO:0000313" key="7">
    <source>
        <dbReference type="EMBL" id="QSQ17856.1"/>
    </source>
</evidence>
<comment type="catalytic activity">
    <reaction evidence="6">
        <text>Endonucleolytic cleavage at apurinic or apyrimidinic sites to products with a 5'-phosphate.</text>
        <dbReference type="EC" id="3.1.21.7"/>
    </reaction>
</comment>
<dbReference type="PANTHER" id="PTHR28511:SF1">
    <property type="entry name" value="ENDONUCLEASE V"/>
    <property type="match status" value="1"/>
</dbReference>
<keyword evidence="6" id="KW-0227">DNA damage</keyword>
<sequence length="233" mass="25307">MELQVGWHRWDVTPKEAVEIQRELRSRVVLHPPPGLRVERIAGADVSTEKGRDTGYGGIVVLDVASLTPVAQAGSAVPLRFPYVPGLLSFRELPVVAEAWARLEVRPDVLIFDGHGIAHPRRLGIACHGGLLLGVPSIGCAKSLLVGKHGRLGEARGSTAPIIHKDEVVGMAVRTRKSVQPVYVSPGHLMDLPTAVEWVLRASPKYREPETTRHAHRMVNALRRADGEAAELG</sequence>
<evidence type="ECO:0000256" key="4">
    <source>
        <dbReference type="ARBA" id="ARBA00022759"/>
    </source>
</evidence>
<comment type="function">
    <text evidence="6">DNA repair enzyme involved in the repair of deaminated bases. Selectively cleaves double-stranded DNA at the second phosphodiester bond 3' to a deoxyinosine leaving behind the intact lesion on the nicked DNA.</text>
</comment>
<keyword evidence="2 6" id="KW-0963">Cytoplasm</keyword>